<dbReference type="GO" id="GO:0046872">
    <property type="term" value="F:metal ion binding"/>
    <property type="evidence" value="ECO:0007669"/>
    <property type="project" value="UniProtKB-KW"/>
</dbReference>
<protein>
    <submittedName>
        <fullName evidence="6">4Fe-4S dicluster domain-containing protein</fullName>
    </submittedName>
</protein>
<dbReference type="SUPFAM" id="SSF54862">
    <property type="entry name" value="4Fe-4S ferredoxins"/>
    <property type="match status" value="1"/>
</dbReference>
<comment type="caution">
    <text evidence="6">The sequence shown here is derived from an EMBL/GenBank/DDBJ whole genome shotgun (WGS) entry which is preliminary data.</text>
</comment>
<organism evidence="6 7">
    <name type="scientific">Candidatus Sulfomarinibacter kjeldsenii</name>
    <dbReference type="NCBI Taxonomy" id="2885994"/>
    <lineage>
        <taxon>Bacteria</taxon>
        <taxon>Pseudomonadati</taxon>
        <taxon>Acidobacteriota</taxon>
        <taxon>Thermoanaerobaculia</taxon>
        <taxon>Thermoanaerobaculales</taxon>
        <taxon>Candidatus Sulfomarinibacteraceae</taxon>
        <taxon>Candidatus Sulfomarinibacter</taxon>
    </lineage>
</organism>
<sequence>MAQLGWLIDLDKCTGCDSCTIACKSENNTRPLTSPVPSKNGRGVLPDHVSYRWLVKQEAGVYPLPRLTFTTSACNHCEHPGCLASCPKADVNDPHNENNAIFKRAEDGIVLINQNVCIGCRNCIHACPYGAPQFNSSTELVEKCTFCIHRLYDGSGIRTDFEPACVTTCVGNALHLVEDFDPTQTGQNAPTGFADPSYTVPSTRFATGSP</sequence>
<dbReference type="InterPro" id="IPR017896">
    <property type="entry name" value="4Fe4S_Fe-S-bd"/>
</dbReference>
<keyword evidence="1" id="KW-0004">4Fe-4S</keyword>
<accession>A0A8J6YBP2</accession>
<name>A0A8J6YBP2_9BACT</name>
<dbReference type="Pfam" id="PF13247">
    <property type="entry name" value="Fer4_11"/>
    <property type="match status" value="1"/>
</dbReference>
<dbReference type="Proteomes" id="UP000598633">
    <property type="component" value="Unassembled WGS sequence"/>
</dbReference>
<dbReference type="PROSITE" id="PS51379">
    <property type="entry name" value="4FE4S_FER_2"/>
    <property type="match status" value="2"/>
</dbReference>
<gene>
    <name evidence="6" type="ORF">IFJ97_04355</name>
</gene>
<evidence type="ECO:0000313" key="6">
    <source>
        <dbReference type="EMBL" id="MBD3870571.1"/>
    </source>
</evidence>
<dbReference type="InterPro" id="IPR050954">
    <property type="entry name" value="ET_IronSulfur_Cluster-Binding"/>
</dbReference>
<dbReference type="PANTHER" id="PTHR43177:SF3">
    <property type="entry name" value="PROTEIN NRFC HOMOLOG"/>
    <property type="match status" value="1"/>
</dbReference>
<dbReference type="AlphaFoldDB" id="A0A8J6YBP2"/>
<dbReference type="PROSITE" id="PS00198">
    <property type="entry name" value="4FE4S_FER_1"/>
    <property type="match status" value="1"/>
</dbReference>
<evidence type="ECO:0000256" key="2">
    <source>
        <dbReference type="ARBA" id="ARBA00022723"/>
    </source>
</evidence>
<feature type="domain" description="4Fe-4S ferredoxin-type" evidence="5">
    <location>
        <begin position="4"/>
        <end position="33"/>
    </location>
</feature>
<proteinExistence type="predicted"/>
<dbReference type="InterPro" id="IPR017900">
    <property type="entry name" value="4Fe4S_Fe_S_CS"/>
</dbReference>
<evidence type="ECO:0000259" key="5">
    <source>
        <dbReference type="PROSITE" id="PS51379"/>
    </source>
</evidence>
<evidence type="ECO:0000256" key="1">
    <source>
        <dbReference type="ARBA" id="ARBA00022485"/>
    </source>
</evidence>
<feature type="domain" description="4Fe-4S ferredoxin-type" evidence="5">
    <location>
        <begin position="108"/>
        <end position="137"/>
    </location>
</feature>
<evidence type="ECO:0000256" key="3">
    <source>
        <dbReference type="ARBA" id="ARBA00023004"/>
    </source>
</evidence>
<dbReference type="PANTHER" id="PTHR43177">
    <property type="entry name" value="PROTEIN NRFC"/>
    <property type="match status" value="1"/>
</dbReference>
<dbReference type="Gene3D" id="3.30.70.20">
    <property type="match status" value="2"/>
</dbReference>
<dbReference type="GO" id="GO:0051539">
    <property type="term" value="F:4 iron, 4 sulfur cluster binding"/>
    <property type="evidence" value="ECO:0007669"/>
    <property type="project" value="UniProtKB-KW"/>
</dbReference>
<reference evidence="6 7" key="1">
    <citation type="submission" date="2020-08" db="EMBL/GenBank/DDBJ databases">
        <title>Acidobacteriota in marine sediments use diverse sulfur dissimilation pathways.</title>
        <authorList>
            <person name="Wasmund K."/>
        </authorList>
    </citation>
    <scope>NUCLEOTIDE SEQUENCE [LARGE SCALE GENOMIC DNA]</scope>
    <source>
        <strain evidence="6">MAG AM3-A</strain>
    </source>
</reference>
<evidence type="ECO:0000313" key="7">
    <source>
        <dbReference type="Proteomes" id="UP000598633"/>
    </source>
</evidence>
<evidence type="ECO:0000256" key="4">
    <source>
        <dbReference type="ARBA" id="ARBA00023014"/>
    </source>
</evidence>
<keyword evidence="2" id="KW-0479">Metal-binding</keyword>
<keyword evidence="4" id="KW-0411">Iron-sulfur</keyword>
<dbReference type="EMBL" id="JACXWA010000069">
    <property type="protein sequence ID" value="MBD3870571.1"/>
    <property type="molecule type" value="Genomic_DNA"/>
</dbReference>
<keyword evidence="3" id="KW-0408">Iron</keyword>